<dbReference type="EMBL" id="JAVIGA010000001">
    <property type="protein sequence ID" value="MDQ9125188.1"/>
    <property type="molecule type" value="Genomic_DNA"/>
</dbReference>
<dbReference type="AlphaFoldDB" id="A0AAJ1Y7M4"/>
<protein>
    <recommendedName>
        <fullName evidence="4">Lipoprotein</fullName>
    </recommendedName>
</protein>
<dbReference type="Proteomes" id="UP001224622">
    <property type="component" value="Unassembled WGS sequence"/>
</dbReference>
<gene>
    <name evidence="2" type="ORF">RDT67_01960</name>
</gene>
<evidence type="ECO:0000313" key="2">
    <source>
        <dbReference type="EMBL" id="MDQ9125188.1"/>
    </source>
</evidence>
<accession>A0AAJ1Y7M4</accession>
<name>A0AAJ1Y7M4_SERFO</name>
<evidence type="ECO:0000313" key="3">
    <source>
        <dbReference type="Proteomes" id="UP001224622"/>
    </source>
</evidence>
<feature type="chain" id="PRO_5042578969" description="Lipoprotein" evidence="1">
    <location>
        <begin position="24"/>
        <end position="114"/>
    </location>
</feature>
<evidence type="ECO:0000256" key="1">
    <source>
        <dbReference type="SAM" id="SignalP"/>
    </source>
</evidence>
<keyword evidence="1" id="KW-0732">Signal</keyword>
<sequence length="114" mass="12533">MKKVMALLLCLGGLMSASSPSFAYGYYGHGYYEHGYYGPHYYGPPVILDVPLGPPPVYYEAPPTVYVAPAPSQTYVEKAPNYAYYCRSPAGYYPQIPRCASGWLKVVPDAAPPR</sequence>
<comment type="caution">
    <text evidence="2">The sequence shown here is derived from an EMBL/GenBank/DDBJ whole genome shotgun (WGS) entry which is preliminary data.</text>
</comment>
<evidence type="ECO:0008006" key="4">
    <source>
        <dbReference type="Google" id="ProtNLM"/>
    </source>
</evidence>
<organism evidence="2 3">
    <name type="scientific">Serratia fonticola</name>
    <dbReference type="NCBI Taxonomy" id="47917"/>
    <lineage>
        <taxon>Bacteria</taxon>
        <taxon>Pseudomonadati</taxon>
        <taxon>Pseudomonadota</taxon>
        <taxon>Gammaproteobacteria</taxon>
        <taxon>Enterobacterales</taxon>
        <taxon>Yersiniaceae</taxon>
        <taxon>Serratia</taxon>
    </lineage>
</organism>
<dbReference type="RefSeq" id="WP_074029126.1">
    <property type="nucleotide sequence ID" value="NZ_JAVIGA010000001.1"/>
</dbReference>
<reference evidence="2" key="1">
    <citation type="submission" date="2023-08" db="EMBL/GenBank/DDBJ databases">
        <title>The Comparative Genomic Analysis of Yersiniaceae from Polar Regions.</title>
        <authorList>
            <person name="Goncharov A."/>
            <person name="Aslanov B."/>
            <person name="Kolodzhieva V."/>
            <person name="Azarov D."/>
            <person name="Mochov A."/>
            <person name="Lebedeva E."/>
        </authorList>
    </citation>
    <scope>NUCLEOTIDE SEQUENCE</scope>
    <source>
        <strain evidence="2">Vf</strain>
    </source>
</reference>
<feature type="signal peptide" evidence="1">
    <location>
        <begin position="1"/>
        <end position="23"/>
    </location>
</feature>
<proteinExistence type="predicted"/>